<dbReference type="CDD" id="cd07377">
    <property type="entry name" value="WHTH_GntR"/>
    <property type="match status" value="1"/>
</dbReference>
<dbReference type="PANTHER" id="PTHR44846">
    <property type="entry name" value="MANNOSYL-D-GLYCERATE TRANSPORT/METABOLISM SYSTEM REPRESSOR MNGR-RELATED"/>
    <property type="match status" value="1"/>
</dbReference>
<dbReference type="PANTHER" id="PTHR44846:SF12">
    <property type="entry name" value="HTH-TYPE TRANSCRIPTIONAL REGULATOR TRER"/>
    <property type="match status" value="1"/>
</dbReference>
<dbReference type="InterPro" id="IPR028978">
    <property type="entry name" value="Chorismate_lyase_/UTRA_dom_sf"/>
</dbReference>
<dbReference type="Pfam" id="PF07702">
    <property type="entry name" value="UTRA"/>
    <property type="match status" value="1"/>
</dbReference>
<sequence>MKRKYDLIYRSLVERIEREEWGIGELLPSENELKDHYRTSRETIRKALNVLSQKGYIQKVRGKGSVIIERNKFNFPVSGLVSFKELVDKMDLDVKTHVEDVGLLKADPFLQEHLQVAKDEPVWQSIRTREFSGERVILDKDFLIADHVPNLTTEICQDSIYAYLEGELGLTISFAKKEITVEEPTEEDARLLDLGDFNHVVLIKNYVYLDDATLFQYTESRHRPDRFRFVDFARRHH</sequence>
<dbReference type="RefSeq" id="WP_344913771.1">
    <property type="nucleotide sequence ID" value="NZ_BAABDL010000141.1"/>
</dbReference>
<dbReference type="InterPro" id="IPR036388">
    <property type="entry name" value="WH-like_DNA-bd_sf"/>
</dbReference>
<name>A0ABP7W429_9BACI</name>
<dbReference type="Gene3D" id="3.40.1410.10">
    <property type="entry name" value="Chorismate lyase-like"/>
    <property type="match status" value="1"/>
</dbReference>
<keyword evidence="2" id="KW-0238">DNA-binding</keyword>
<dbReference type="InterPro" id="IPR011663">
    <property type="entry name" value="UTRA"/>
</dbReference>
<dbReference type="InterPro" id="IPR036390">
    <property type="entry name" value="WH_DNA-bd_sf"/>
</dbReference>
<comment type="caution">
    <text evidence="6">The sequence shown here is derived from an EMBL/GenBank/DDBJ whole genome shotgun (WGS) entry which is preliminary data.</text>
</comment>
<keyword evidence="3" id="KW-0804">Transcription</keyword>
<dbReference type="NCBIfam" id="TIGR02404">
    <property type="entry name" value="trehalos_R_Bsub"/>
    <property type="match status" value="1"/>
</dbReference>
<evidence type="ECO:0000313" key="6">
    <source>
        <dbReference type="EMBL" id="GAA4079650.1"/>
    </source>
</evidence>
<dbReference type="SMART" id="SM00345">
    <property type="entry name" value="HTH_GNTR"/>
    <property type="match status" value="1"/>
</dbReference>
<evidence type="ECO:0000256" key="3">
    <source>
        <dbReference type="ARBA" id="ARBA00023163"/>
    </source>
</evidence>
<dbReference type="SUPFAM" id="SSF64288">
    <property type="entry name" value="Chorismate lyase-like"/>
    <property type="match status" value="1"/>
</dbReference>
<dbReference type="InterPro" id="IPR050679">
    <property type="entry name" value="Bact_HTH_transcr_reg"/>
</dbReference>
<keyword evidence="1" id="KW-0805">Transcription regulation</keyword>
<dbReference type="Pfam" id="PF00392">
    <property type="entry name" value="GntR"/>
    <property type="match status" value="1"/>
</dbReference>
<dbReference type="EMBL" id="BAABDL010000141">
    <property type="protein sequence ID" value="GAA4079650.1"/>
    <property type="molecule type" value="Genomic_DNA"/>
</dbReference>
<reference evidence="7" key="1">
    <citation type="journal article" date="2019" name="Int. J. Syst. Evol. Microbiol.">
        <title>The Global Catalogue of Microorganisms (GCM) 10K type strain sequencing project: providing services to taxonomists for standard genome sequencing and annotation.</title>
        <authorList>
            <consortium name="The Broad Institute Genomics Platform"/>
            <consortium name="The Broad Institute Genome Sequencing Center for Infectious Disease"/>
            <person name="Wu L."/>
            <person name="Ma J."/>
        </authorList>
    </citation>
    <scope>NUCLEOTIDE SEQUENCE [LARGE SCALE GENOMIC DNA]</scope>
    <source>
        <strain evidence="7">JCM 17250</strain>
    </source>
</reference>
<evidence type="ECO:0000256" key="4">
    <source>
        <dbReference type="NCBIfam" id="TIGR02404"/>
    </source>
</evidence>
<proteinExistence type="predicted"/>
<evidence type="ECO:0000256" key="2">
    <source>
        <dbReference type="ARBA" id="ARBA00023125"/>
    </source>
</evidence>
<evidence type="ECO:0000259" key="5">
    <source>
        <dbReference type="PROSITE" id="PS50949"/>
    </source>
</evidence>
<organism evidence="6 7">
    <name type="scientific">Amphibacillus indicireducens</name>
    <dbReference type="NCBI Taxonomy" id="1076330"/>
    <lineage>
        <taxon>Bacteria</taxon>
        <taxon>Bacillati</taxon>
        <taxon>Bacillota</taxon>
        <taxon>Bacilli</taxon>
        <taxon>Bacillales</taxon>
        <taxon>Bacillaceae</taxon>
        <taxon>Amphibacillus</taxon>
    </lineage>
</organism>
<dbReference type="InterPro" id="IPR012770">
    <property type="entry name" value="TreR"/>
</dbReference>
<dbReference type="InterPro" id="IPR000524">
    <property type="entry name" value="Tscrpt_reg_HTH_GntR"/>
</dbReference>
<gene>
    <name evidence="6" type="primary">treR</name>
    <name evidence="6" type="ORF">GCM10022410_24720</name>
</gene>
<dbReference type="Proteomes" id="UP001501734">
    <property type="component" value="Unassembled WGS sequence"/>
</dbReference>
<dbReference type="Gene3D" id="1.10.10.10">
    <property type="entry name" value="Winged helix-like DNA-binding domain superfamily/Winged helix DNA-binding domain"/>
    <property type="match status" value="1"/>
</dbReference>
<dbReference type="PROSITE" id="PS50949">
    <property type="entry name" value="HTH_GNTR"/>
    <property type="match status" value="1"/>
</dbReference>
<keyword evidence="7" id="KW-1185">Reference proteome</keyword>
<dbReference type="SUPFAM" id="SSF46785">
    <property type="entry name" value="Winged helix' DNA-binding domain"/>
    <property type="match status" value="1"/>
</dbReference>
<dbReference type="PRINTS" id="PR00035">
    <property type="entry name" value="HTHGNTR"/>
</dbReference>
<evidence type="ECO:0000313" key="7">
    <source>
        <dbReference type="Proteomes" id="UP001501734"/>
    </source>
</evidence>
<protein>
    <recommendedName>
        <fullName evidence="4">Trehalose operon repressor</fullName>
    </recommendedName>
</protein>
<feature type="domain" description="HTH gntR-type" evidence="5">
    <location>
        <begin position="2"/>
        <end position="70"/>
    </location>
</feature>
<accession>A0ABP7W429</accession>
<dbReference type="SMART" id="SM00866">
    <property type="entry name" value="UTRA"/>
    <property type="match status" value="1"/>
</dbReference>
<evidence type="ECO:0000256" key="1">
    <source>
        <dbReference type="ARBA" id="ARBA00023015"/>
    </source>
</evidence>